<name>A0ABP1Q538_9HEXA</name>
<keyword evidence="2" id="KW-1185">Reference proteome</keyword>
<accession>A0ABP1Q538</accession>
<dbReference type="PANTHER" id="PTHR12287:SF23">
    <property type="entry name" value="AROUSER, ISOFORM A-RELATED"/>
    <property type="match status" value="1"/>
</dbReference>
<organism evidence="1 2">
    <name type="scientific">Orchesella dallaii</name>
    <dbReference type="NCBI Taxonomy" id="48710"/>
    <lineage>
        <taxon>Eukaryota</taxon>
        <taxon>Metazoa</taxon>
        <taxon>Ecdysozoa</taxon>
        <taxon>Arthropoda</taxon>
        <taxon>Hexapoda</taxon>
        <taxon>Collembola</taxon>
        <taxon>Entomobryomorpha</taxon>
        <taxon>Entomobryoidea</taxon>
        <taxon>Orchesellidae</taxon>
        <taxon>Orchesellinae</taxon>
        <taxon>Orchesella</taxon>
    </lineage>
</organism>
<proteinExistence type="predicted"/>
<evidence type="ECO:0008006" key="3">
    <source>
        <dbReference type="Google" id="ProtNLM"/>
    </source>
</evidence>
<dbReference type="PANTHER" id="PTHR12287">
    <property type="entry name" value="EPIDERMAL GROWTH FACTOR RECEPTOR KINASE SUBSTRATE EPS8-RELATED PROTEIN"/>
    <property type="match status" value="1"/>
</dbReference>
<dbReference type="SUPFAM" id="SSF50044">
    <property type="entry name" value="SH3-domain"/>
    <property type="match status" value="1"/>
</dbReference>
<dbReference type="InterPro" id="IPR039801">
    <property type="entry name" value="EPS8-like"/>
</dbReference>
<dbReference type="EMBL" id="CAXLJM020000019">
    <property type="protein sequence ID" value="CAL8085813.1"/>
    <property type="molecule type" value="Genomic_DNA"/>
</dbReference>
<dbReference type="Gene3D" id="2.30.30.40">
    <property type="entry name" value="SH3 Domains"/>
    <property type="match status" value="1"/>
</dbReference>
<evidence type="ECO:0000313" key="1">
    <source>
        <dbReference type="EMBL" id="CAL8085813.1"/>
    </source>
</evidence>
<dbReference type="Proteomes" id="UP001642540">
    <property type="component" value="Unassembled WGS sequence"/>
</dbReference>
<dbReference type="InterPro" id="IPR036028">
    <property type="entry name" value="SH3-like_dom_sf"/>
</dbReference>
<gene>
    <name evidence="1" type="ORF">ODALV1_LOCUS6240</name>
</gene>
<reference evidence="1 2" key="1">
    <citation type="submission" date="2024-08" db="EMBL/GenBank/DDBJ databases">
        <authorList>
            <person name="Cucini C."/>
            <person name="Frati F."/>
        </authorList>
    </citation>
    <scope>NUCLEOTIDE SEQUENCE [LARGE SCALE GENOMIC DNA]</scope>
</reference>
<protein>
    <recommendedName>
        <fullName evidence="3">SH3 domain-containing protein</fullName>
    </recommendedName>
</protein>
<comment type="caution">
    <text evidence="1">The sequence shown here is derived from an EMBL/GenBank/DDBJ whole genome shotgun (WGS) entry which is preliminary data.</text>
</comment>
<sequence>MDGWSPTIPDSNNLGAAVASEAERRMQERVIQAAQHEANARRVERERLISPVERIPDDFASGQRAFVDSIRGRCGRVVVMVTHPRTANNHKELTVVRGEYLEVLDDSKKWWKACNWKGQVTSCSCSTYNSLTHE</sequence>
<evidence type="ECO:0000313" key="2">
    <source>
        <dbReference type="Proteomes" id="UP001642540"/>
    </source>
</evidence>